<dbReference type="InterPro" id="IPR009006">
    <property type="entry name" value="Ala_racemase/Decarboxylase_C"/>
</dbReference>
<evidence type="ECO:0000256" key="8">
    <source>
        <dbReference type="ARBA" id="ARBA00025802"/>
    </source>
</evidence>
<evidence type="ECO:0000256" key="9">
    <source>
        <dbReference type="ARBA" id="ARBA00047351"/>
    </source>
</evidence>
<evidence type="ECO:0000313" key="14">
    <source>
        <dbReference type="Proteomes" id="UP000771736"/>
    </source>
</evidence>
<dbReference type="RefSeq" id="WP_273159079.1">
    <property type="nucleotide sequence ID" value="NZ_JABZSJ010000017.1"/>
</dbReference>
<comment type="cofactor">
    <cofactor evidence="1">
        <name>pyridoxal 5'-phosphate</name>
        <dbReference type="ChEBI" id="CHEBI:597326"/>
    </cofactor>
</comment>
<dbReference type="InterPro" id="IPR029066">
    <property type="entry name" value="PLP-binding_barrel"/>
</dbReference>
<feature type="domain" description="Orn/DAP/Arg decarboxylase 2 C-terminal" evidence="12">
    <location>
        <begin position="218"/>
        <end position="343"/>
    </location>
</feature>
<keyword evidence="6" id="KW-0745">Spermidine biosynthesis</keyword>
<organism evidence="13 14">
    <name type="scientific">Prevotella aurantiaca</name>
    <dbReference type="NCBI Taxonomy" id="596085"/>
    <lineage>
        <taxon>Bacteria</taxon>
        <taxon>Pseudomonadati</taxon>
        <taxon>Bacteroidota</taxon>
        <taxon>Bacteroidia</taxon>
        <taxon>Bacteroidales</taxon>
        <taxon>Prevotellaceae</taxon>
        <taxon>Prevotella</taxon>
    </lineage>
</organism>
<dbReference type="InterPro" id="IPR022643">
    <property type="entry name" value="De-COase2_C"/>
</dbReference>
<evidence type="ECO:0000256" key="4">
    <source>
        <dbReference type="ARBA" id="ARBA00022793"/>
    </source>
</evidence>
<sequence length="387" mass="44505">MKINAITFEELQRPTYILEEAKLRNNLSLISSIAKEADIEIILAFKAYALWKTFPIFREYINATTASSLYEAKLGYNEFGAPTHTFSPAYTDYEIDEIAKCSSHLVFNSLSQFNRLHLKAKQANNNISFGLRVNPEYSEVETLLYNPCAPGTRFGVSADTLPHTLPTDIEGLHIHCHCENGSDVFERTLQHIEEKFSPWFKQIKWINFGGGHLMTRKDYDIKRLIGLLKQFRIKYPWLKVILEPGSAFAWQTGSLVSQVIDIVEDKGITTAILNVSFTCHMPDCLEMPYYPTVRTAEHVENNEQHTHNIYRLGGNSCLSGDWLGDWKFDHELQIGENIIFEDMLHYTTVKTNMFNGITHPDIALLKQNGEIDTLRSFNYNDYKLRMD</sequence>
<keyword evidence="7 13" id="KW-0456">Lyase</keyword>
<keyword evidence="4" id="KW-0210">Decarboxylase</keyword>
<gene>
    <name evidence="13" type="primary">nspC</name>
    <name evidence="13" type="ORF">HXN26_04555</name>
</gene>
<protein>
    <recommendedName>
        <fullName evidence="3">Carboxynorspermidine/carboxyspermidine decarboxylase</fullName>
        <ecNumber evidence="2">4.1.1.96</ecNumber>
    </recommendedName>
</protein>
<dbReference type="Pfam" id="PF00278">
    <property type="entry name" value="Orn_DAP_Arg_deC"/>
    <property type="match status" value="1"/>
</dbReference>
<dbReference type="InterPro" id="IPR005730">
    <property type="entry name" value="Nsp_de-COase"/>
</dbReference>
<dbReference type="SUPFAM" id="SSF51419">
    <property type="entry name" value="PLP-binding barrel"/>
    <property type="match status" value="1"/>
</dbReference>
<evidence type="ECO:0000256" key="11">
    <source>
        <dbReference type="PIRSR" id="PIRSR038941-1"/>
    </source>
</evidence>
<name>A0A930MX29_9BACT</name>
<evidence type="ECO:0000256" key="2">
    <source>
        <dbReference type="ARBA" id="ARBA00012259"/>
    </source>
</evidence>
<comment type="catalytic activity">
    <reaction evidence="10">
        <text>carboxynorspermidine + H(+) = norspermidine + CO2</text>
        <dbReference type="Rhea" id="RHEA:34099"/>
        <dbReference type="ChEBI" id="CHEBI:15378"/>
        <dbReference type="ChEBI" id="CHEBI:16526"/>
        <dbReference type="ChEBI" id="CHEBI:57920"/>
        <dbReference type="ChEBI" id="CHEBI:65070"/>
        <dbReference type="EC" id="4.1.1.96"/>
    </reaction>
</comment>
<dbReference type="Gene3D" id="2.40.37.10">
    <property type="entry name" value="Lyase, Ornithine Decarboxylase, Chain A, domain 1"/>
    <property type="match status" value="1"/>
</dbReference>
<dbReference type="AlphaFoldDB" id="A0A930MX29"/>
<comment type="similarity">
    <text evidence="8">Belongs to the Orn/Lys/Arg decarboxylase class-II family. NspC subfamily.</text>
</comment>
<feature type="binding site" evidence="11">
    <location>
        <position position="283"/>
    </location>
    <ligand>
        <name>substrate</name>
    </ligand>
</feature>
<dbReference type="EMBL" id="JABZSJ010000017">
    <property type="protein sequence ID" value="MBF1384114.1"/>
    <property type="molecule type" value="Genomic_DNA"/>
</dbReference>
<dbReference type="NCBIfam" id="TIGR01047">
    <property type="entry name" value="nspC"/>
    <property type="match status" value="1"/>
</dbReference>
<reference evidence="13" key="1">
    <citation type="submission" date="2020-04" db="EMBL/GenBank/DDBJ databases">
        <title>Deep metagenomics examines the oral microbiome during advanced dental caries in children, revealing novel taxa and co-occurrences with host molecules.</title>
        <authorList>
            <person name="Baker J.L."/>
            <person name="Morton J.T."/>
            <person name="Dinis M."/>
            <person name="Alvarez R."/>
            <person name="Tran N.C."/>
            <person name="Knight R."/>
            <person name="Edlund A."/>
        </authorList>
    </citation>
    <scope>NUCLEOTIDE SEQUENCE</scope>
    <source>
        <strain evidence="13">JCVI_44_bin.5</strain>
    </source>
</reference>
<dbReference type="CDD" id="cd06829">
    <property type="entry name" value="PLPDE_III_CANSDC"/>
    <property type="match status" value="1"/>
</dbReference>
<dbReference type="GO" id="GO:0009089">
    <property type="term" value="P:lysine biosynthetic process via diaminopimelate"/>
    <property type="evidence" value="ECO:0007669"/>
    <property type="project" value="TreeGrafter"/>
</dbReference>
<evidence type="ECO:0000256" key="6">
    <source>
        <dbReference type="ARBA" id="ARBA00023066"/>
    </source>
</evidence>
<dbReference type="PANTHER" id="PTHR43727:SF1">
    <property type="entry name" value="CARBOXYNORSPERMIDINE_CARBOXYSPERMIDINE DECARBOXYLASE"/>
    <property type="match status" value="1"/>
</dbReference>
<dbReference type="Proteomes" id="UP000771736">
    <property type="component" value="Unassembled WGS sequence"/>
</dbReference>
<evidence type="ECO:0000259" key="12">
    <source>
        <dbReference type="Pfam" id="PF00278"/>
    </source>
</evidence>
<dbReference type="EC" id="4.1.1.96" evidence="2"/>
<proteinExistence type="inferred from homology"/>
<evidence type="ECO:0000256" key="3">
    <source>
        <dbReference type="ARBA" id="ARBA00013633"/>
    </source>
</evidence>
<dbReference type="GO" id="GO:0008836">
    <property type="term" value="F:diaminopimelate decarboxylase activity"/>
    <property type="evidence" value="ECO:0007669"/>
    <property type="project" value="TreeGrafter"/>
</dbReference>
<dbReference type="SUPFAM" id="SSF50621">
    <property type="entry name" value="Alanine racemase C-terminal domain-like"/>
    <property type="match status" value="1"/>
</dbReference>
<evidence type="ECO:0000313" key="13">
    <source>
        <dbReference type="EMBL" id="MBF1384114.1"/>
    </source>
</evidence>
<dbReference type="PANTHER" id="PTHR43727">
    <property type="entry name" value="DIAMINOPIMELATE DECARBOXYLASE"/>
    <property type="match status" value="1"/>
</dbReference>
<keyword evidence="5" id="KW-0663">Pyridoxal phosphate</keyword>
<evidence type="ECO:0000256" key="5">
    <source>
        <dbReference type="ARBA" id="ARBA00022898"/>
    </source>
</evidence>
<dbReference type="FunFam" id="3.20.20.10:FF:000012">
    <property type="entry name" value="Carboxynorspermidine/carboxyspermidine decarboxylase"/>
    <property type="match status" value="1"/>
</dbReference>
<evidence type="ECO:0000256" key="1">
    <source>
        <dbReference type="ARBA" id="ARBA00001933"/>
    </source>
</evidence>
<accession>A0A930MX29</accession>
<dbReference type="GO" id="GO:0045312">
    <property type="term" value="P:nor-spermidine biosynthetic process"/>
    <property type="evidence" value="ECO:0007669"/>
    <property type="project" value="InterPro"/>
</dbReference>
<dbReference type="Gene3D" id="3.20.20.10">
    <property type="entry name" value="Alanine racemase"/>
    <property type="match status" value="1"/>
</dbReference>
<comment type="caution">
    <text evidence="13">The sequence shown here is derived from an EMBL/GenBank/DDBJ whole genome shotgun (WGS) entry which is preliminary data.</text>
</comment>
<evidence type="ECO:0000256" key="7">
    <source>
        <dbReference type="ARBA" id="ARBA00023239"/>
    </source>
</evidence>
<dbReference type="GO" id="GO:0008295">
    <property type="term" value="P:spermidine biosynthetic process"/>
    <property type="evidence" value="ECO:0007669"/>
    <property type="project" value="UniProtKB-KW"/>
</dbReference>
<evidence type="ECO:0000256" key="10">
    <source>
        <dbReference type="ARBA" id="ARBA00047389"/>
    </source>
</evidence>
<comment type="catalytic activity">
    <reaction evidence="9">
        <text>carboxyspermidine + H(+) = spermidine + CO2</text>
        <dbReference type="Rhea" id="RHEA:34095"/>
        <dbReference type="ChEBI" id="CHEBI:15378"/>
        <dbReference type="ChEBI" id="CHEBI:16526"/>
        <dbReference type="ChEBI" id="CHEBI:57834"/>
        <dbReference type="ChEBI" id="CHEBI:65072"/>
        <dbReference type="EC" id="4.1.1.96"/>
    </reaction>
</comment>
<dbReference type="PIRSF" id="PIRSF038941">
    <property type="entry name" value="NspC"/>
    <property type="match status" value="1"/>
</dbReference>